<proteinExistence type="predicted"/>
<reference evidence="2 3" key="2">
    <citation type="journal article" date="2012" name="Environ. Microbiol.">
        <title>Characterization of the first alginolytic operons in a marine bacterium: from their emergence in marine Flavobacteriia to their independent transfers to marine Proteobacteria and human gut Bacteroides.</title>
        <authorList>
            <person name="Thomas F."/>
            <person name="Barbeyron T."/>
            <person name="Tonon T."/>
            <person name="Genicot S."/>
            <person name="Czjzek M."/>
            <person name="Michel G."/>
        </authorList>
    </citation>
    <scope>NUCLEOTIDE SEQUENCE [LARGE SCALE GENOMIC DNA]</scope>
    <source>
        <strain evidence="3">DSM 12802 / CCUG 47099 / CIP 106680 / NCIMB 13871 / Dsij</strain>
    </source>
</reference>
<dbReference type="STRING" id="63186.ZOBELLIA_3767"/>
<dbReference type="AlphaFoldDB" id="G0L1U3"/>
<organism evidence="2 3">
    <name type="scientific">Zobellia galactanivorans (strain DSM 12802 / CCUG 47099 / CIP 106680 / NCIMB 13871 / Dsij)</name>
    <dbReference type="NCBI Taxonomy" id="63186"/>
    <lineage>
        <taxon>Bacteria</taxon>
        <taxon>Pseudomonadati</taxon>
        <taxon>Bacteroidota</taxon>
        <taxon>Flavobacteriia</taxon>
        <taxon>Flavobacteriales</taxon>
        <taxon>Flavobacteriaceae</taxon>
        <taxon>Zobellia</taxon>
    </lineage>
</organism>
<dbReference type="Gene3D" id="3.90.550.10">
    <property type="entry name" value="Spore Coat Polysaccharide Biosynthesis Protein SpsA, Chain A"/>
    <property type="match status" value="1"/>
</dbReference>
<evidence type="ECO:0000313" key="3">
    <source>
        <dbReference type="Proteomes" id="UP000008898"/>
    </source>
</evidence>
<dbReference type="EMBL" id="FP476056">
    <property type="protein sequence ID" value="CAZ97905.1"/>
    <property type="molecule type" value="Genomic_DNA"/>
</dbReference>
<reference evidence="3" key="1">
    <citation type="submission" date="2009-07" db="EMBL/GenBank/DDBJ databases">
        <title>Complete genome sequence of Zobellia galactanivorans Dsij.</title>
        <authorList>
            <consortium name="Genoscope - CEA"/>
        </authorList>
    </citation>
    <scope>NUCLEOTIDE SEQUENCE [LARGE SCALE GENOMIC DNA]</scope>
    <source>
        <strain evidence="3">DSM 12802 / CCUG 47099 / CIP 106680 / NCIMB 13871 / Dsij</strain>
    </source>
</reference>
<dbReference type="RefSeq" id="WP_013995095.1">
    <property type="nucleotide sequence ID" value="NC_015844.1"/>
</dbReference>
<sequence length="297" mass="35343">MFSILTPTYNRADVIDRVYYSLKKQTLKDFEWIIIDDAGTDHTSELVRKWQEEPGQFNITYHKLETNMGKAPAVNYGLSLCSRPITIIADDDDTFISTTLEDLKQVWDTVNKTENGHKIAAVWTLVQDEDNKIIGEKYPSDFWQVNFKQRVLERNAPPLGEKWHSWRTKVLKEYKMHYNPNSHIGPGVTWNIINKDYDFLCLNMVHRTYWYTKDGIIQQKKSRLKVEKRNYYSSYYQLEKVNTYLILREPYYRKVAFNYIKARFFYKDKTTRLGNLRFLACAIAFCITLPKRILMHI</sequence>
<name>G0L1U3_ZOBGA</name>
<protein>
    <submittedName>
        <fullName evidence="2">Glycosyltransferase, family GT2</fullName>
        <ecNumber evidence="2">2.4.1.-</ecNumber>
    </submittedName>
</protein>
<dbReference type="PANTHER" id="PTHR22916">
    <property type="entry name" value="GLYCOSYLTRANSFERASE"/>
    <property type="match status" value="1"/>
</dbReference>
<keyword evidence="2" id="KW-0328">Glycosyltransferase</keyword>
<dbReference type="EC" id="2.4.1.-" evidence="2"/>
<accession>G0L1U3</accession>
<evidence type="ECO:0000259" key="1">
    <source>
        <dbReference type="Pfam" id="PF00535"/>
    </source>
</evidence>
<dbReference type="OrthoDB" id="9810303at2"/>
<dbReference type="HOGENOM" id="CLU_074336_0_0_10"/>
<dbReference type="CDD" id="cd00761">
    <property type="entry name" value="Glyco_tranf_GTA_type"/>
    <property type="match status" value="1"/>
</dbReference>
<dbReference type="InterPro" id="IPR001173">
    <property type="entry name" value="Glyco_trans_2-like"/>
</dbReference>
<dbReference type="PANTHER" id="PTHR22916:SF3">
    <property type="entry name" value="UDP-GLCNAC:BETAGAL BETA-1,3-N-ACETYLGLUCOSAMINYLTRANSFERASE-LIKE PROTEIN 1"/>
    <property type="match status" value="1"/>
</dbReference>
<dbReference type="InterPro" id="IPR029044">
    <property type="entry name" value="Nucleotide-diphossugar_trans"/>
</dbReference>
<dbReference type="GO" id="GO:0016758">
    <property type="term" value="F:hexosyltransferase activity"/>
    <property type="evidence" value="ECO:0007669"/>
    <property type="project" value="UniProtKB-ARBA"/>
</dbReference>
<dbReference type="KEGG" id="zga:ZOBELLIA_3767"/>
<dbReference type="SUPFAM" id="SSF53448">
    <property type="entry name" value="Nucleotide-diphospho-sugar transferases"/>
    <property type="match status" value="1"/>
</dbReference>
<keyword evidence="3" id="KW-1185">Reference proteome</keyword>
<feature type="domain" description="Glycosyltransferase 2-like" evidence="1">
    <location>
        <begin position="3"/>
        <end position="109"/>
    </location>
</feature>
<dbReference type="Proteomes" id="UP000008898">
    <property type="component" value="Chromosome"/>
</dbReference>
<gene>
    <name evidence="2" type="ordered locus">zobellia_3767</name>
</gene>
<keyword evidence="2" id="KW-0808">Transferase</keyword>
<dbReference type="Pfam" id="PF00535">
    <property type="entry name" value="Glycos_transf_2"/>
    <property type="match status" value="1"/>
</dbReference>
<evidence type="ECO:0000313" key="2">
    <source>
        <dbReference type="EMBL" id="CAZ97905.1"/>
    </source>
</evidence>